<reference evidence="1 2" key="1">
    <citation type="submission" date="2016-09" db="EMBL/GenBank/DDBJ databases">
        <title>Desulfuribacillus arsenicus sp. nov., an obligately anaerobic, dissimilatory arsenic- and antimonate-reducing bacterium isolated from anoxic sediments.</title>
        <authorList>
            <person name="Abin C.A."/>
            <person name="Hollibaugh J.T."/>
        </authorList>
    </citation>
    <scope>NUCLEOTIDE SEQUENCE [LARGE SCALE GENOMIC DNA]</scope>
    <source>
        <strain evidence="1 2">MLFW-2</strain>
    </source>
</reference>
<comment type="caution">
    <text evidence="1">The sequence shown here is derived from an EMBL/GenBank/DDBJ whole genome shotgun (WGS) entry which is preliminary data.</text>
</comment>
<dbReference type="RefSeq" id="WP_069700713.1">
    <property type="nucleotide sequence ID" value="NZ_MJAT01000001.1"/>
</dbReference>
<sequence length="69" mass="8131">MNDPYLYEGSSVLHNLLNIHDEKKLELDEAELSRANMMLLYEKGFDDFSTRYIKSYSKMCMTGQENFVL</sequence>
<dbReference type="EMBL" id="MJAT01000001">
    <property type="protein sequence ID" value="OEH86835.1"/>
    <property type="molecule type" value="Genomic_DNA"/>
</dbReference>
<dbReference type="InterPro" id="IPR036597">
    <property type="entry name" value="Fido-like_dom_sf"/>
</dbReference>
<dbReference type="AlphaFoldDB" id="A0A1E5L9K4"/>
<dbReference type="Proteomes" id="UP000095255">
    <property type="component" value="Unassembled WGS sequence"/>
</dbReference>
<dbReference type="Gene3D" id="1.10.3290.10">
    <property type="entry name" value="Fido-like domain"/>
    <property type="match status" value="1"/>
</dbReference>
<evidence type="ECO:0000313" key="1">
    <source>
        <dbReference type="EMBL" id="OEH86835.1"/>
    </source>
</evidence>
<organism evidence="1 2">
    <name type="scientific">Desulfuribacillus stibiiarsenatis</name>
    <dbReference type="NCBI Taxonomy" id="1390249"/>
    <lineage>
        <taxon>Bacteria</taxon>
        <taxon>Bacillati</taxon>
        <taxon>Bacillota</taxon>
        <taxon>Desulfuribacillia</taxon>
        <taxon>Desulfuribacillales</taxon>
        <taxon>Desulfuribacillaceae</taxon>
        <taxon>Desulfuribacillus</taxon>
    </lineage>
</organism>
<dbReference type="STRING" id="1390249.BHU72_00790"/>
<proteinExistence type="predicted"/>
<keyword evidence="2" id="KW-1185">Reference proteome</keyword>
<name>A0A1E5L9K4_9FIRM</name>
<evidence type="ECO:0000313" key="2">
    <source>
        <dbReference type="Proteomes" id="UP000095255"/>
    </source>
</evidence>
<protein>
    <submittedName>
        <fullName evidence="1">Uncharacterized protein</fullName>
    </submittedName>
</protein>
<gene>
    <name evidence="1" type="ORF">BHU72_00790</name>
</gene>
<accession>A0A1E5L9K4</accession>